<dbReference type="RefSeq" id="WP_075079131.1">
    <property type="nucleotide sequence ID" value="NZ_BDCO01000002.1"/>
</dbReference>
<gene>
    <name evidence="2" type="ORF">TSACC_21811</name>
</gene>
<keyword evidence="1" id="KW-0732">Signal</keyword>
<organism evidence="2 3">
    <name type="scientific">Terrimicrobium sacchariphilum</name>
    <dbReference type="NCBI Taxonomy" id="690879"/>
    <lineage>
        <taxon>Bacteria</taxon>
        <taxon>Pseudomonadati</taxon>
        <taxon>Verrucomicrobiota</taxon>
        <taxon>Terrimicrobiia</taxon>
        <taxon>Terrimicrobiales</taxon>
        <taxon>Terrimicrobiaceae</taxon>
        <taxon>Terrimicrobium</taxon>
    </lineage>
</organism>
<sequence>MRLNLALLAAVFLGTFCLHAAPSDREKEAFLSGFRMAIAANNPAVLTSLLYSQGMSQENIRNTQNGTFRRLLEKLQPFKNDLHYQWLDVPQGGTPVSKEVDGVRFTTTSTPATYLEIRSSGTVITGFFLCEEYGKLLLIGTKTEASTTR</sequence>
<feature type="chain" id="PRO_5007524481" evidence="1">
    <location>
        <begin position="21"/>
        <end position="149"/>
    </location>
</feature>
<dbReference type="EMBL" id="BDCO01000002">
    <property type="protein sequence ID" value="GAT33395.1"/>
    <property type="molecule type" value="Genomic_DNA"/>
</dbReference>
<dbReference type="OrthoDB" id="9825039at2"/>
<keyword evidence="3" id="KW-1185">Reference proteome</keyword>
<evidence type="ECO:0000313" key="2">
    <source>
        <dbReference type="EMBL" id="GAT33395.1"/>
    </source>
</evidence>
<accession>A0A146G6P2</accession>
<proteinExistence type="predicted"/>
<name>A0A146G6P2_TERSA</name>
<protein>
    <submittedName>
        <fullName evidence="2">Uncharacterized protein</fullName>
    </submittedName>
</protein>
<dbReference type="Proteomes" id="UP000076023">
    <property type="component" value="Unassembled WGS sequence"/>
</dbReference>
<dbReference type="InParanoid" id="A0A146G6P2"/>
<dbReference type="STRING" id="690879.TSACC_21811"/>
<feature type="signal peptide" evidence="1">
    <location>
        <begin position="1"/>
        <end position="20"/>
    </location>
</feature>
<evidence type="ECO:0000313" key="3">
    <source>
        <dbReference type="Proteomes" id="UP000076023"/>
    </source>
</evidence>
<reference evidence="3" key="1">
    <citation type="journal article" date="2017" name="Genome Announc.">
        <title>Draft Genome Sequence of Terrimicrobium sacchariphilum NM-5T, a Facultative Anaerobic Soil Bacterium of the Class Spartobacteria.</title>
        <authorList>
            <person name="Qiu Y.L."/>
            <person name="Tourlousse D.M."/>
            <person name="Matsuura N."/>
            <person name="Ohashi A."/>
            <person name="Sekiguchi Y."/>
        </authorList>
    </citation>
    <scope>NUCLEOTIDE SEQUENCE [LARGE SCALE GENOMIC DNA]</scope>
    <source>
        <strain evidence="3">NM-5</strain>
    </source>
</reference>
<evidence type="ECO:0000256" key="1">
    <source>
        <dbReference type="SAM" id="SignalP"/>
    </source>
</evidence>
<dbReference type="AlphaFoldDB" id="A0A146G6P2"/>
<comment type="caution">
    <text evidence="2">The sequence shown here is derived from an EMBL/GenBank/DDBJ whole genome shotgun (WGS) entry which is preliminary data.</text>
</comment>